<feature type="modified residue" description="4-aspartylphosphate" evidence="2">
    <location>
        <position position="56"/>
    </location>
</feature>
<dbReference type="PROSITE" id="PS50110">
    <property type="entry name" value="RESPONSE_REGULATORY"/>
    <property type="match status" value="1"/>
</dbReference>
<evidence type="ECO:0000313" key="5">
    <source>
        <dbReference type="Proteomes" id="UP000465622"/>
    </source>
</evidence>
<accession>A0ABN5YFF1</accession>
<evidence type="ECO:0000256" key="2">
    <source>
        <dbReference type="PROSITE-ProRule" id="PRU00169"/>
    </source>
</evidence>
<dbReference type="SMART" id="SM00448">
    <property type="entry name" value="REC"/>
    <property type="match status" value="1"/>
</dbReference>
<feature type="domain" description="Response regulatory" evidence="3">
    <location>
        <begin position="7"/>
        <end position="121"/>
    </location>
</feature>
<proteinExistence type="predicted"/>
<dbReference type="Proteomes" id="UP000465622">
    <property type="component" value="Chromosome"/>
</dbReference>
<dbReference type="Pfam" id="PF00072">
    <property type="entry name" value="Response_reg"/>
    <property type="match status" value="1"/>
</dbReference>
<evidence type="ECO:0000313" key="4">
    <source>
        <dbReference type="EMBL" id="BBX35892.1"/>
    </source>
</evidence>
<keyword evidence="1 2" id="KW-0597">Phosphoprotein</keyword>
<gene>
    <name evidence="4" type="ORF">MMAGJ_51740</name>
</gene>
<dbReference type="PANTHER" id="PTHR44591:SF3">
    <property type="entry name" value="RESPONSE REGULATORY DOMAIN-CONTAINING PROTEIN"/>
    <property type="match status" value="1"/>
</dbReference>
<evidence type="ECO:0000256" key="1">
    <source>
        <dbReference type="ARBA" id="ARBA00022553"/>
    </source>
</evidence>
<dbReference type="PANTHER" id="PTHR44591">
    <property type="entry name" value="STRESS RESPONSE REGULATOR PROTEIN 1"/>
    <property type="match status" value="1"/>
</dbReference>
<evidence type="ECO:0000259" key="3">
    <source>
        <dbReference type="PROSITE" id="PS50110"/>
    </source>
</evidence>
<name>A0ABN5YFF1_MYCME</name>
<organism evidence="4 5">
    <name type="scientific">Mycolicibacterium mageritense</name>
    <name type="common">Mycobacterium mageritense</name>
    <dbReference type="NCBI Taxonomy" id="53462"/>
    <lineage>
        <taxon>Bacteria</taxon>
        <taxon>Bacillati</taxon>
        <taxon>Actinomycetota</taxon>
        <taxon>Actinomycetes</taxon>
        <taxon>Mycobacteriales</taxon>
        <taxon>Mycobacteriaceae</taxon>
        <taxon>Mycolicibacterium</taxon>
    </lineage>
</organism>
<dbReference type="Gene3D" id="3.40.50.2300">
    <property type="match status" value="1"/>
</dbReference>
<dbReference type="CDD" id="cd00156">
    <property type="entry name" value="REC"/>
    <property type="match status" value="1"/>
</dbReference>
<dbReference type="InterPro" id="IPR001789">
    <property type="entry name" value="Sig_transdc_resp-reg_receiver"/>
</dbReference>
<dbReference type="InterPro" id="IPR050595">
    <property type="entry name" value="Bact_response_regulator"/>
</dbReference>
<keyword evidence="5" id="KW-1185">Reference proteome</keyword>
<protein>
    <submittedName>
        <fullName evidence="4">Response regulator</fullName>
    </submittedName>
</protein>
<dbReference type="InterPro" id="IPR011006">
    <property type="entry name" value="CheY-like_superfamily"/>
</dbReference>
<sequence>MGEAAMRCLIVDDSVQFRTAASAMLERAGMTVDVASDSAEALRCYQAHQPDVTLVDIDLGAESGFDLAEQLHETAPPGTPVILISTHAEQDLADMIAASSAVGFLPKIALSPDAIHSLLDV</sequence>
<dbReference type="EMBL" id="AP022567">
    <property type="protein sequence ID" value="BBX35892.1"/>
    <property type="molecule type" value="Genomic_DNA"/>
</dbReference>
<dbReference type="SUPFAM" id="SSF52172">
    <property type="entry name" value="CheY-like"/>
    <property type="match status" value="1"/>
</dbReference>
<reference evidence="4 5" key="1">
    <citation type="journal article" date="2019" name="Emerg. Microbes Infect.">
        <title>Comprehensive subspecies identification of 175 nontuberculous mycobacteria species based on 7547 genomic profiles.</title>
        <authorList>
            <person name="Matsumoto Y."/>
            <person name="Kinjo T."/>
            <person name="Motooka D."/>
            <person name="Nabeya D."/>
            <person name="Jung N."/>
            <person name="Uechi K."/>
            <person name="Horii T."/>
            <person name="Iida T."/>
            <person name="Fujita J."/>
            <person name="Nakamura S."/>
        </authorList>
    </citation>
    <scope>NUCLEOTIDE SEQUENCE [LARGE SCALE GENOMIC DNA]</scope>
    <source>
        <strain evidence="4 5">JCM 12375</strain>
    </source>
</reference>